<dbReference type="Gene3D" id="3.40.50.300">
    <property type="entry name" value="P-loop containing nucleotide triphosphate hydrolases"/>
    <property type="match status" value="1"/>
</dbReference>
<protein>
    <recommendedName>
        <fullName evidence="2">arsenite-transporting ATPase</fullName>
        <ecNumber evidence="2">7.3.2.7</ecNumber>
    </recommendedName>
</protein>
<name>A0A1L6MZC7_9BACT</name>
<accession>A0A1L6MZC7</accession>
<dbReference type="PANTHER" id="PTHR10803:SF26">
    <property type="entry name" value="ANION TRANSPORTER ATPASE-RELATED"/>
    <property type="match status" value="1"/>
</dbReference>
<evidence type="ECO:0000259" key="3">
    <source>
        <dbReference type="Pfam" id="PF02374"/>
    </source>
</evidence>
<dbReference type="PANTHER" id="PTHR10803">
    <property type="entry name" value="ARSENICAL PUMP-DRIVING ATPASE ARSENITE-TRANSLOCATING ATPASE"/>
    <property type="match status" value="1"/>
</dbReference>
<evidence type="ECO:0000256" key="2">
    <source>
        <dbReference type="ARBA" id="ARBA00066752"/>
    </source>
</evidence>
<evidence type="ECO:0000313" key="5">
    <source>
        <dbReference type="Proteomes" id="UP000185544"/>
    </source>
</evidence>
<dbReference type="Proteomes" id="UP000185544">
    <property type="component" value="Chromosome"/>
</dbReference>
<dbReference type="STRING" id="1882918.BCY86_06155"/>
<dbReference type="GO" id="GO:0016887">
    <property type="term" value="F:ATP hydrolysis activity"/>
    <property type="evidence" value="ECO:0007669"/>
    <property type="project" value="InterPro"/>
</dbReference>
<dbReference type="InterPro" id="IPR025723">
    <property type="entry name" value="ArsA/GET3_ATPase-like"/>
</dbReference>
<dbReference type="GO" id="GO:0005524">
    <property type="term" value="F:ATP binding"/>
    <property type="evidence" value="ECO:0007669"/>
    <property type="project" value="InterPro"/>
</dbReference>
<dbReference type="CDD" id="cd02035">
    <property type="entry name" value="ArsA"/>
    <property type="match status" value="1"/>
</dbReference>
<dbReference type="InterPro" id="IPR016300">
    <property type="entry name" value="ATPase_ArsA/GET3"/>
</dbReference>
<feature type="domain" description="ArsA/GET3 Anion-transporting ATPase-like" evidence="3">
    <location>
        <begin position="5"/>
        <end position="296"/>
    </location>
</feature>
<dbReference type="EC" id="7.3.2.7" evidence="2"/>
<comment type="catalytic activity">
    <reaction evidence="1">
        <text>arsenite(in) + ATP + H2O = arsenite(out) + ADP + phosphate + H(+)</text>
        <dbReference type="Rhea" id="RHEA:11348"/>
        <dbReference type="ChEBI" id="CHEBI:15377"/>
        <dbReference type="ChEBI" id="CHEBI:15378"/>
        <dbReference type="ChEBI" id="CHEBI:29242"/>
        <dbReference type="ChEBI" id="CHEBI:30616"/>
        <dbReference type="ChEBI" id="CHEBI:43474"/>
        <dbReference type="ChEBI" id="CHEBI:456216"/>
        <dbReference type="EC" id="7.3.2.7"/>
    </reaction>
</comment>
<dbReference type="InterPro" id="IPR027417">
    <property type="entry name" value="P-loop_NTPase"/>
</dbReference>
<organism evidence="4 5">
    <name type="scientific">Pajaroellobacter abortibovis</name>
    <dbReference type="NCBI Taxonomy" id="1882918"/>
    <lineage>
        <taxon>Bacteria</taxon>
        <taxon>Pseudomonadati</taxon>
        <taxon>Myxococcota</taxon>
        <taxon>Polyangia</taxon>
        <taxon>Polyangiales</taxon>
        <taxon>Polyangiaceae</taxon>
    </lineage>
</organism>
<sequence length="377" mass="42051">METRRVLITGGCGGVGKTTIAAALGVAAALRGRHVLCMTIDPAKRLAQSLGIAVSTEPVKIKEHLFQEAGLNVRGSLTAMMLDTKRTFDEMVVQFAKNPEYARALLKNKLYQYVSTSLAGTHEYMAVQKLASLMNDSRYDLIIVDTPPTSNALEFLEAPQRLIEAFESPAIRWFIDAWQPSKTLSFDLLARSAAAMCKVMASVIGKGFLASIGEFLSYSRYLFGGFKERAEILYQTLHHPEVAFLLITSPSPASIKEILYLEERLIKLNIPRGAFVINRFHPLFTDEPWCEVIKNVEGWNRKERGISLSDKAVVRLKRAYADAKRMSELDERWVKMLEAGHAIPTPIVRIPELASDVSELSLLARMASYLVQEPLSC</sequence>
<dbReference type="AlphaFoldDB" id="A0A1L6MZC7"/>
<gene>
    <name evidence="4" type="ORF">BCY86_06155</name>
</gene>
<dbReference type="Pfam" id="PF02374">
    <property type="entry name" value="ArsA_ATPase"/>
    <property type="match status" value="1"/>
</dbReference>
<proteinExistence type="predicted"/>
<keyword evidence="5" id="KW-1185">Reference proteome</keyword>
<dbReference type="SUPFAM" id="SSF52540">
    <property type="entry name" value="P-loop containing nucleoside triphosphate hydrolases"/>
    <property type="match status" value="1"/>
</dbReference>
<reference evidence="4 5" key="1">
    <citation type="submission" date="2016-08" db="EMBL/GenBank/DDBJ databases">
        <title>Identification and validation of antigenic proteins from Pajaroellobacter abortibovis using de-novo genome sequence assembly and reverse vaccinology.</title>
        <authorList>
            <person name="Welly B.T."/>
            <person name="Miller M.R."/>
            <person name="Stott J.L."/>
            <person name="Blanchard M.T."/>
            <person name="Islas-Trejo A.D."/>
            <person name="O'Rourke S.M."/>
            <person name="Young A.E."/>
            <person name="Medrano J.F."/>
            <person name="Van Eenennaam A.L."/>
        </authorList>
    </citation>
    <scope>NUCLEOTIDE SEQUENCE [LARGE SCALE GENOMIC DNA]</scope>
    <source>
        <strain evidence="4 5">BTF92-0548A/99-0131</strain>
    </source>
</reference>
<evidence type="ECO:0000313" key="4">
    <source>
        <dbReference type="EMBL" id="APS00924.1"/>
    </source>
</evidence>
<dbReference type="KEGG" id="pabo:BCY86_06155"/>
<dbReference type="GO" id="GO:0015446">
    <property type="term" value="F:ATPase-coupled arsenite transmembrane transporter activity"/>
    <property type="evidence" value="ECO:0007669"/>
    <property type="project" value="UniProtKB-EC"/>
</dbReference>
<dbReference type="EMBL" id="CP016908">
    <property type="protein sequence ID" value="APS00924.1"/>
    <property type="molecule type" value="Genomic_DNA"/>
</dbReference>
<evidence type="ECO:0000256" key="1">
    <source>
        <dbReference type="ARBA" id="ARBA00052296"/>
    </source>
</evidence>